<dbReference type="CDD" id="cd01066">
    <property type="entry name" value="APP_MetAP"/>
    <property type="match status" value="1"/>
</dbReference>
<dbReference type="AlphaFoldDB" id="A0A2M7E7P0"/>
<dbReference type="Gene3D" id="3.90.230.10">
    <property type="entry name" value="Creatinase/methionine aminopeptidase superfamily"/>
    <property type="match status" value="1"/>
</dbReference>
<dbReference type="EMBL" id="PETL01000280">
    <property type="protein sequence ID" value="PIV63734.1"/>
    <property type="molecule type" value="Genomic_DNA"/>
</dbReference>
<dbReference type="InterPro" id="IPR050659">
    <property type="entry name" value="Peptidase_M24B"/>
</dbReference>
<evidence type="ECO:0000313" key="2">
    <source>
        <dbReference type="EMBL" id="PIV63734.1"/>
    </source>
</evidence>
<dbReference type="InterPro" id="IPR000994">
    <property type="entry name" value="Pept_M24"/>
</dbReference>
<dbReference type="Proteomes" id="UP000228886">
    <property type="component" value="Unassembled WGS sequence"/>
</dbReference>
<dbReference type="PANTHER" id="PTHR46112">
    <property type="entry name" value="AMINOPEPTIDASE"/>
    <property type="match status" value="1"/>
</dbReference>
<dbReference type="Gene3D" id="3.40.350.10">
    <property type="entry name" value="Creatinase/prolidase N-terminal domain"/>
    <property type="match status" value="1"/>
</dbReference>
<accession>A0A2M7E7P0</accession>
<gene>
    <name evidence="2" type="ORF">COS11_05865</name>
</gene>
<dbReference type="InterPro" id="IPR029149">
    <property type="entry name" value="Creatin/AminoP/Spt16_N"/>
</dbReference>
<dbReference type="SUPFAM" id="SSF53092">
    <property type="entry name" value="Creatinase/prolidase N-terminal domain"/>
    <property type="match status" value="1"/>
</dbReference>
<protein>
    <submittedName>
        <fullName evidence="2">Peptidase M24</fullName>
    </submittedName>
</protein>
<evidence type="ECO:0000259" key="1">
    <source>
        <dbReference type="Pfam" id="PF00557"/>
    </source>
</evidence>
<evidence type="ECO:0000313" key="3">
    <source>
        <dbReference type="Proteomes" id="UP000228886"/>
    </source>
</evidence>
<feature type="domain" description="Peptidase M24" evidence="1">
    <location>
        <begin position="138"/>
        <end position="320"/>
    </location>
</feature>
<dbReference type="SUPFAM" id="SSF55920">
    <property type="entry name" value="Creatinase/aminopeptidase"/>
    <property type="match status" value="1"/>
</dbReference>
<proteinExistence type="predicted"/>
<dbReference type="Pfam" id="PF00557">
    <property type="entry name" value="Peptidase_M24"/>
    <property type="match status" value="1"/>
</dbReference>
<sequence length="364" mass="41191">MDINEKKEKDKRVIALLEKERLYGVLFNRQHNFSWFTGGGRNYVSTGTEKGAVSLLLTEKKKILIANNIEAPRILAEEIKKDEFEIKEFPWHQNQNKVIENLIRGKKIGSDDGFPGTVNISNKIDSLRYSLTLPEVERYRALANLVSAGTEGVCREINPGEREDEIAGKVSEVLLSEGIFPIVLLVGSDKRIEKFRHPIPTDKKVSRYFMVAVCGRKWGLIISLSRLVHFGKVPLELRKKHLAVTRVDTVLIANTVLGRPFAEIFSKGIAAYQETGFPEEWQNHHQGGPTGYQSRDYKVTLEEERKVEPSQAVAWNPSITGTKSEDTIIAFPKGPEIISVTSSWPKVKVPYGEKIWERPDILEV</sequence>
<dbReference type="PANTHER" id="PTHR46112:SF3">
    <property type="entry name" value="AMINOPEPTIDASE YPDF"/>
    <property type="match status" value="1"/>
</dbReference>
<organism evidence="2 3">
    <name type="scientific">bacterium (Candidatus Ratteibacteria) CG01_land_8_20_14_3_00_40_19</name>
    <dbReference type="NCBI Taxonomy" id="2014290"/>
    <lineage>
        <taxon>Bacteria</taxon>
        <taxon>Candidatus Ratteibacteria</taxon>
    </lineage>
</organism>
<comment type="caution">
    <text evidence="2">The sequence shown here is derived from an EMBL/GenBank/DDBJ whole genome shotgun (WGS) entry which is preliminary data.</text>
</comment>
<reference evidence="3" key="1">
    <citation type="submission" date="2017-09" db="EMBL/GenBank/DDBJ databases">
        <title>Depth-based differentiation of microbial function through sediment-hosted aquifers and enrichment of novel symbionts in the deep terrestrial subsurface.</title>
        <authorList>
            <person name="Probst A.J."/>
            <person name="Ladd B."/>
            <person name="Jarett J.K."/>
            <person name="Geller-Mcgrath D.E."/>
            <person name="Sieber C.M.K."/>
            <person name="Emerson J.B."/>
            <person name="Anantharaman K."/>
            <person name="Thomas B.C."/>
            <person name="Malmstrom R."/>
            <person name="Stieglmeier M."/>
            <person name="Klingl A."/>
            <person name="Woyke T."/>
            <person name="Ryan C.M."/>
            <person name="Banfield J.F."/>
        </authorList>
    </citation>
    <scope>NUCLEOTIDE SEQUENCE [LARGE SCALE GENOMIC DNA]</scope>
</reference>
<name>A0A2M7E7P0_9BACT</name>
<dbReference type="InterPro" id="IPR036005">
    <property type="entry name" value="Creatinase/aminopeptidase-like"/>
</dbReference>